<dbReference type="InterPro" id="IPR020806">
    <property type="entry name" value="PKS_PP-bd"/>
</dbReference>
<feature type="domain" description="Carrier" evidence="3">
    <location>
        <begin position="492"/>
        <end position="570"/>
    </location>
</feature>
<dbReference type="Gene3D" id="3.40.50.12780">
    <property type="entry name" value="N-terminal domain of ligase-like"/>
    <property type="match status" value="1"/>
</dbReference>
<dbReference type="SMART" id="SM00823">
    <property type="entry name" value="PKS_PP"/>
    <property type="match status" value="1"/>
</dbReference>
<gene>
    <name evidence="4" type="ORF">JOM49_006754</name>
</gene>
<dbReference type="SUPFAM" id="SSF47336">
    <property type="entry name" value="ACP-like"/>
    <property type="match status" value="1"/>
</dbReference>
<dbReference type="NCBIfam" id="TIGR01733">
    <property type="entry name" value="AA-adenyl-dom"/>
    <property type="match status" value="1"/>
</dbReference>
<comment type="caution">
    <text evidence="4">The sequence shown here is derived from an EMBL/GenBank/DDBJ whole genome shotgun (WGS) entry which is preliminary data.</text>
</comment>
<dbReference type="Gene3D" id="3.30.300.30">
    <property type="match status" value="1"/>
</dbReference>
<dbReference type="RefSeq" id="WP_209668143.1">
    <property type="nucleotide sequence ID" value="NZ_JAGGMS010000001.1"/>
</dbReference>
<dbReference type="InterPro" id="IPR009081">
    <property type="entry name" value="PP-bd_ACP"/>
</dbReference>
<organism evidence="4 5">
    <name type="scientific">Amycolatopsis magusensis</name>
    <dbReference type="NCBI Taxonomy" id="882444"/>
    <lineage>
        <taxon>Bacteria</taxon>
        <taxon>Bacillati</taxon>
        <taxon>Actinomycetota</taxon>
        <taxon>Actinomycetes</taxon>
        <taxon>Pseudonocardiales</taxon>
        <taxon>Pseudonocardiaceae</taxon>
        <taxon>Amycolatopsis</taxon>
    </lineage>
</organism>
<keyword evidence="2" id="KW-0597">Phosphoprotein</keyword>
<dbReference type="PANTHER" id="PTHR45527">
    <property type="entry name" value="NONRIBOSOMAL PEPTIDE SYNTHETASE"/>
    <property type="match status" value="1"/>
</dbReference>
<keyword evidence="5" id="KW-1185">Reference proteome</keyword>
<keyword evidence="1" id="KW-0596">Phosphopantetheine</keyword>
<dbReference type="PANTHER" id="PTHR45527:SF1">
    <property type="entry name" value="FATTY ACID SYNTHASE"/>
    <property type="match status" value="1"/>
</dbReference>
<dbReference type="InterPro" id="IPR025110">
    <property type="entry name" value="AMP-bd_C"/>
</dbReference>
<protein>
    <submittedName>
        <fullName evidence="4">Amino acid adenylation domain-containing protein</fullName>
    </submittedName>
</protein>
<evidence type="ECO:0000259" key="3">
    <source>
        <dbReference type="PROSITE" id="PS50075"/>
    </source>
</evidence>
<dbReference type="Pfam" id="PF00501">
    <property type="entry name" value="AMP-binding"/>
    <property type="match status" value="1"/>
</dbReference>
<dbReference type="InterPro" id="IPR010071">
    <property type="entry name" value="AA_adenyl_dom"/>
</dbReference>
<dbReference type="Proteomes" id="UP000741013">
    <property type="component" value="Unassembled WGS sequence"/>
</dbReference>
<sequence length="572" mass="61263">MKSCVGVAGRTVGELIEQRIRAQGERPCVSAVDGELNYIQFDAAVDEIATQLAGRDLVRGELVAVEIPRSALSLVAAFAVWRAGGAFLLVEPTLPELRRAELIQDAGVRLVISASRDLKVGTFDTGVQITERGEWGCTPEADPAELAYVVYTSGSTGKPKGILGRHSSLLPIVRTAKRHFGWRADDRVAMLAPQHVEAAIFEMIAALGLGAQLCIPTERQRLPGPDFDRFLREQQVSALVATPSRLQQMDPGHFPALRAIVCGGEELPSDVARSWARGRILVNSYGVSEATIASTYIEIDPDATQRVSIGQACDGTEIAVLDEALRPVPDGTPGELFIGGSGVTLGYLGRPELTAERFVQVGGQRMYRTGDRGVREADGLFYFLGRTDDQVQIGGFRVELGEVRSVLRGHAAVRDCAVREDAGRLAAFVVADSPSGIDASNLREWLAERLASYMVPTMFVPVDELPLTSWGKVDYSALRIPDGYGARNGDGSSLSGTQAALGEIAADLLGLERFDSADLEADLFLLGMTSSLITRFVRRVAVDLGAELSPVDVFQSPTVAELAGVVDGNGDS</sequence>
<accession>A0ABS4Q2C9</accession>
<evidence type="ECO:0000313" key="5">
    <source>
        <dbReference type="Proteomes" id="UP000741013"/>
    </source>
</evidence>
<dbReference type="InterPro" id="IPR000873">
    <property type="entry name" value="AMP-dep_synth/lig_dom"/>
</dbReference>
<reference evidence="4 5" key="1">
    <citation type="submission" date="2021-03" db="EMBL/GenBank/DDBJ databases">
        <title>Sequencing the genomes of 1000 actinobacteria strains.</title>
        <authorList>
            <person name="Klenk H.-P."/>
        </authorList>
    </citation>
    <scope>NUCLEOTIDE SEQUENCE [LARGE SCALE GENOMIC DNA]</scope>
    <source>
        <strain evidence="4 5">DSM 45510</strain>
    </source>
</reference>
<dbReference type="InterPro" id="IPR020845">
    <property type="entry name" value="AMP-binding_CS"/>
</dbReference>
<evidence type="ECO:0000256" key="1">
    <source>
        <dbReference type="ARBA" id="ARBA00022450"/>
    </source>
</evidence>
<dbReference type="InterPro" id="IPR045851">
    <property type="entry name" value="AMP-bd_C_sf"/>
</dbReference>
<dbReference type="EMBL" id="JAGGMS010000001">
    <property type="protein sequence ID" value="MBP2185228.1"/>
    <property type="molecule type" value="Genomic_DNA"/>
</dbReference>
<dbReference type="CDD" id="cd05930">
    <property type="entry name" value="A_NRPS"/>
    <property type="match status" value="1"/>
</dbReference>
<dbReference type="InterPro" id="IPR042099">
    <property type="entry name" value="ANL_N_sf"/>
</dbReference>
<name>A0ABS4Q2C9_9PSEU</name>
<dbReference type="PROSITE" id="PS50075">
    <property type="entry name" value="CARRIER"/>
    <property type="match status" value="1"/>
</dbReference>
<proteinExistence type="predicted"/>
<dbReference type="PROSITE" id="PS00455">
    <property type="entry name" value="AMP_BINDING"/>
    <property type="match status" value="1"/>
</dbReference>
<evidence type="ECO:0000313" key="4">
    <source>
        <dbReference type="EMBL" id="MBP2185228.1"/>
    </source>
</evidence>
<evidence type="ECO:0000256" key="2">
    <source>
        <dbReference type="ARBA" id="ARBA00022553"/>
    </source>
</evidence>
<dbReference type="Gene3D" id="1.10.1200.10">
    <property type="entry name" value="ACP-like"/>
    <property type="match status" value="1"/>
</dbReference>
<dbReference type="Pfam" id="PF13193">
    <property type="entry name" value="AMP-binding_C"/>
    <property type="match status" value="1"/>
</dbReference>
<dbReference type="SUPFAM" id="SSF56801">
    <property type="entry name" value="Acetyl-CoA synthetase-like"/>
    <property type="match status" value="1"/>
</dbReference>
<dbReference type="InterPro" id="IPR036736">
    <property type="entry name" value="ACP-like_sf"/>
</dbReference>
<dbReference type="Pfam" id="PF00550">
    <property type="entry name" value="PP-binding"/>
    <property type="match status" value="1"/>
</dbReference>